<protein>
    <recommendedName>
        <fullName evidence="2">C2H2-type domain-containing protein</fullName>
    </recommendedName>
</protein>
<feature type="compositionally biased region" description="Polar residues" evidence="1">
    <location>
        <begin position="406"/>
        <end position="426"/>
    </location>
</feature>
<feature type="region of interest" description="Disordered" evidence="1">
    <location>
        <begin position="339"/>
        <end position="366"/>
    </location>
</feature>
<dbReference type="AlphaFoldDB" id="A0AAD4MRA0"/>
<dbReference type="Proteomes" id="UP001201812">
    <property type="component" value="Unassembled WGS sequence"/>
</dbReference>
<dbReference type="SMART" id="SM00355">
    <property type="entry name" value="ZnF_C2H2"/>
    <property type="match status" value="2"/>
</dbReference>
<dbReference type="InterPro" id="IPR013087">
    <property type="entry name" value="Znf_C2H2_type"/>
</dbReference>
<feature type="domain" description="C2H2-type" evidence="2">
    <location>
        <begin position="99"/>
        <end position="127"/>
    </location>
</feature>
<evidence type="ECO:0000259" key="2">
    <source>
        <dbReference type="SMART" id="SM00355"/>
    </source>
</evidence>
<comment type="caution">
    <text evidence="3">The sequence shown here is derived from an EMBL/GenBank/DDBJ whole genome shotgun (WGS) entry which is preliminary data.</text>
</comment>
<gene>
    <name evidence="3" type="ORF">DdX_14303</name>
</gene>
<evidence type="ECO:0000256" key="1">
    <source>
        <dbReference type="SAM" id="MobiDB-lite"/>
    </source>
</evidence>
<accession>A0AAD4MRA0</accession>
<dbReference type="EMBL" id="JAKKPZ010000069">
    <property type="protein sequence ID" value="KAI1704307.1"/>
    <property type="molecule type" value="Genomic_DNA"/>
</dbReference>
<name>A0AAD4MRA0_9BILA</name>
<organism evidence="3 4">
    <name type="scientific">Ditylenchus destructor</name>
    <dbReference type="NCBI Taxonomy" id="166010"/>
    <lineage>
        <taxon>Eukaryota</taxon>
        <taxon>Metazoa</taxon>
        <taxon>Ecdysozoa</taxon>
        <taxon>Nematoda</taxon>
        <taxon>Chromadorea</taxon>
        <taxon>Rhabditida</taxon>
        <taxon>Tylenchina</taxon>
        <taxon>Tylenchomorpha</taxon>
        <taxon>Sphaerularioidea</taxon>
        <taxon>Anguinidae</taxon>
        <taxon>Anguininae</taxon>
        <taxon>Ditylenchus</taxon>
    </lineage>
</organism>
<feature type="region of interest" description="Disordered" evidence="1">
    <location>
        <begin position="229"/>
        <end position="318"/>
    </location>
</feature>
<evidence type="ECO:0000313" key="3">
    <source>
        <dbReference type="EMBL" id="KAI1704307.1"/>
    </source>
</evidence>
<feature type="domain" description="C2H2-type" evidence="2">
    <location>
        <begin position="137"/>
        <end position="157"/>
    </location>
</feature>
<feature type="compositionally biased region" description="Polar residues" evidence="1">
    <location>
        <begin position="235"/>
        <end position="282"/>
    </location>
</feature>
<feature type="compositionally biased region" description="Polar residues" evidence="1">
    <location>
        <begin position="433"/>
        <end position="446"/>
    </location>
</feature>
<feature type="compositionally biased region" description="Polar residues" evidence="1">
    <location>
        <begin position="345"/>
        <end position="359"/>
    </location>
</feature>
<feature type="region of interest" description="Disordered" evidence="1">
    <location>
        <begin position="405"/>
        <end position="450"/>
    </location>
</feature>
<keyword evidence="4" id="KW-1185">Reference proteome</keyword>
<proteinExistence type="predicted"/>
<evidence type="ECO:0000313" key="4">
    <source>
        <dbReference type="Proteomes" id="UP001201812"/>
    </source>
</evidence>
<sequence length="468" mass="51573">MGILEISSTLTLKLMARFLPDEWIKEIKAVVYLHSTAQRSETVIIVDDDDEEDVAPEMEFAAHISQRSEGNAQQNVNLDGKSSGLPQMKQAKTNMEMNLECHLCTGNKIATSFHSLDDLQAHLFSKHHDGSSDVFQFVCHKCDYKFGTEYRLLRHEQNCGRDSRNEEDMEKIRYKLQMYELLDSTIKYNMTKHQISGAQPANPYNILTSETREASQAQCQTQSLGIGSILRQNMPGPTSENVSAANVQSGSAVESNLGNQSLQGTVPSSSQVQGSVTDSTAQKPWHKSHGLATFDKPDQNCSNNSATNTQFNVKTEPEDVDTAEAEVLGIVELRKRKALSKPAEQISQRSEGNAQQNVNLEGKSSGLPQMKQIKTNMQGTHTICGHRFIVHTETPTQSMKDKIRPNLSQNMAGPSTENVSAANVQSDPPAESNIGNQSPRATASSLSEDKIELSASKVHRSIDSNQLL</sequence>
<reference evidence="3" key="1">
    <citation type="submission" date="2022-01" db="EMBL/GenBank/DDBJ databases">
        <title>Genome Sequence Resource for Two Populations of Ditylenchus destructor, the Migratory Endoparasitic Phytonematode.</title>
        <authorList>
            <person name="Zhang H."/>
            <person name="Lin R."/>
            <person name="Xie B."/>
        </authorList>
    </citation>
    <scope>NUCLEOTIDE SEQUENCE</scope>
    <source>
        <strain evidence="3">BazhouSP</strain>
    </source>
</reference>
<feature type="compositionally biased region" description="Polar residues" evidence="1">
    <location>
        <begin position="299"/>
        <end position="313"/>
    </location>
</feature>